<dbReference type="Pfam" id="PF00503">
    <property type="entry name" value="G-alpha"/>
    <property type="match status" value="1"/>
</dbReference>
<dbReference type="AlphaFoldDB" id="A0A6F9DEA7"/>
<feature type="binding site" evidence="9">
    <location>
        <begin position="202"/>
        <end position="206"/>
    </location>
    <ligand>
        <name>GTP</name>
        <dbReference type="ChEBI" id="CHEBI:37565"/>
    </ligand>
</feature>
<evidence type="ECO:0000256" key="1">
    <source>
        <dbReference type="ARBA" id="ARBA00022707"/>
    </source>
</evidence>
<dbReference type="Gene3D" id="1.10.400.10">
    <property type="entry name" value="GI Alpha 1, domain 2-like"/>
    <property type="match status" value="1"/>
</dbReference>
<gene>
    <name evidence="12" type="primary">Gnai2-002</name>
</gene>
<evidence type="ECO:0000256" key="4">
    <source>
        <dbReference type="ARBA" id="ARBA00022842"/>
    </source>
</evidence>
<evidence type="ECO:0000256" key="2">
    <source>
        <dbReference type="ARBA" id="ARBA00022723"/>
    </source>
</evidence>
<dbReference type="InterPro" id="IPR011025">
    <property type="entry name" value="GproteinA_insert"/>
</dbReference>
<sequence>MLKMGCGLSKENVEASQKSRDIDRQIKNETKAFQEQIKLLLLGAGESGKSTVVKQMVIIHKDGYSDEERLKYKPVVHNNVMQSMLSMIRAMKKLEIPFGEEDKEEDAKKIMRVAASMHDEIPGDIGECIKRLWADKGVKTVFSRAREYHLIDSTEYYMDEIDDILAANYVPSDQDILRTRVTTTGISETKFSFKDINFLMVDVGGQRTERKKWIHCFEDVTAIIFVVALSGYDQVLLEDEEMNRMHESMVLFDSICNNSWFSKTAMILFLNKKDLFQQKIEHSPLSICFPDYTGKNTYAEASVFIRRQFEDLNIHPDTKEIYSHFTCATDTRNIEVVFDAVADVITKSNMMEIGLI</sequence>
<dbReference type="InterPro" id="IPR001019">
    <property type="entry name" value="Gprotein_alpha_su"/>
</dbReference>
<feature type="compositionally biased region" description="Basic and acidic residues" evidence="11">
    <location>
        <begin position="11"/>
        <end position="21"/>
    </location>
</feature>
<dbReference type="Gene3D" id="3.40.50.300">
    <property type="entry name" value="P-loop containing nucleotide triphosphate hydrolases"/>
    <property type="match status" value="1"/>
</dbReference>
<dbReference type="GO" id="GO:0003924">
    <property type="term" value="F:GTPase activity"/>
    <property type="evidence" value="ECO:0007669"/>
    <property type="project" value="InterPro"/>
</dbReference>
<dbReference type="GO" id="GO:0031683">
    <property type="term" value="F:G-protein beta/gamma-subunit complex binding"/>
    <property type="evidence" value="ECO:0007669"/>
    <property type="project" value="InterPro"/>
</dbReference>
<feature type="binding site" evidence="9">
    <location>
        <begin position="46"/>
        <end position="51"/>
    </location>
    <ligand>
        <name>GTP</name>
        <dbReference type="ChEBI" id="CHEBI:37565"/>
    </ligand>
</feature>
<dbReference type="EMBL" id="LR785498">
    <property type="protein sequence ID" value="CAB3250002.1"/>
    <property type="molecule type" value="mRNA"/>
</dbReference>
<evidence type="ECO:0000256" key="9">
    <source>
        <dbReference type="PIRSR" id="PIRSR601019-1"/>
    </source>
</evidence>
<evidence type="ECO:0000256" key="3">
    <source>
        <dbReference type="ARBA" id="ARBA00022741"/>
    </source>
</evidence>
<evidence type="ECO:0000256" key="11">
    <source>
        <dbReference type="SAM" id="MobiDB-lite"/>
    </source>
</evidence>
<feature type="binding site" evidence="9">
    <location>
        <begin position="152"/>
        <end position="153"/>
    </location>
    <ligand>
        <name>GTP</name>
        <dbReference type="ChEBI" id="CHEBI:37565"/>
    </ligand>
</feature>
<dbReference type="FunFam" id="1.10.400.10:FF:000002">
    <property type="entry name" value="guanine nucleotide-binding protein G(Q) subunit alpha"/>
    <property type="match status" value="1"/>
</dbReference>
<dbReference type="GO" id="GO:0007188">
    <property type="term" value="P:adenylate cyclase-modulating G protein-coupled receptor signaling pathway"/>
    <property type="evidence" value="ECO:0007669"/>
    <property type="project" value="InterPro"/>
</dbReference>
<dbReference type="GO" id="GO:0005834">
    <property type="term" value="C:heterotrimeric G-protein complex"/>
    <property type="evidence" value="ECO:0007669"/>
    <property type="project" value="TreeGrafter"/>
</dbReference>
<dbReference type="PRINTS" id="PR00318">
    <property type="entry name" value="GPROTEINA"/>
</dbReference>
<evidence type="ECO:0000256" key="10">
    <source>
        <dbReference type="PIRSR" id="PIRSR601019-2"/>
    </source>
</evidence>
<name>A0A6F9DEA7_9ASCI</name>
<dbReference type="InterPro" id="IPR001408">
    <property type="entry name" value="Gprotein_alpha_I"/>
</dbReference>
<evidence type="ECO:0000313" key="12">
    <source>
        <dbReference type="EMBL" id="CAB3250002.1"/>
    </source>
</evidence>
<dbReference type="PANTHER" id="PTHR10218:SF302">
    <property type="entry name" value="GUANINE NUCLEOTIDE-BINDING PROTEIN ALPHA-5 SUBUNIT"/>
    <property type="match status" value="1"/>
</dbReference>
<feature type="binding site" evidence="9">
    <location>
        <begin position="271"/>
        <end position="274"/>
    </location>
    <ligand>
        <name>GTP</name>
        <dbReference type="ChEBI" id="CHEBI:37565"/>
    </ligand>
</feature>
<feature type="binding site" evidence="9">
    <location>
        <position position="328"/>
    </location>
    <ligand>
        <name>GTP</name>
        <dbReference type="ChEBI" id="CHEBI:37565"/>
    </ligand>
</feature>
<feature type="binding site" evidence="9">
    <location>
        <begin position="177"/>
        <end position="183"/>
    </location>
    <ligand>
        <name>GTP</name>
        <dbReference type="ChEBI" id="CHEBI:37565"/>
    </ligand>
</feature>
<dbReference type="InterPro" id="IPR027417">
    <property type="entry name" value="P-loop_NTPase"/>
</dbReference>
<dbReference type="GO" id="GO:0005737">
    <property type="term" value="C:cytoplasm"/>
    <property type="evidence" value="ECO:0007669"/>
    <property type="project" value="TreeGrafter"/>
</dbReference>
<accession>A0A6F9DEA7</accession>
<keyword evidence="1" id="KW-0519">Myristate</keyword>
<organism evidence="12">
    <name type="scientific">Phallusia mammillata</name>
    <dbReference type="NCBI Taxonomy" id="59560"/>
    <lineage>
        <taxon>Eukaryota</taxon>
        <taxon>Metazoa</taxon>
        <taxon>Chordata</taxon>
        <taxon>Tunicata</taxon>
        <taxon>Ascidiacea</taxon>
        <taxon>Phlebobranchia</taxon>
        <taxon>Ascidiidae</taxon>
        <taxon>Phallusia</taxon>
    </lineage>
</organism>
<dbReference type="GO" id="GO:0005525">
    <property type="term" value="F:GTP binding"/>
    <property type="evidence" value="ECO:0007669"/>
    <property type="project" value="UniProtKB-KW"/>
</dbReference>
<feature type="region of interest" description="Disordered" evidence="11">
    <location>
        <begin position="1"/>
        <end position="21"/>
    </location>
</feature>
<dbReference type="CDD" id="cd00066">
    <property type="entry name" value="G-alpha"/>
    <property type="match status" value="1"/>
</dbReference>
<feature type="binding site" evidence="10">
    <location>
        <position position="50"/>
    </location>
    <ligand>
        <name>Mg(2+)</name>
        <dbReference type="ChEBI" id="CHEBI:18420"/>
    </ligand>
</feature>
<dbReference type="SUPFAM" id="SSF47895">
    <property type="entry name" value="Transducin (alpha subunit), insertion domain"/>
    <property type="match status" value="1"/>
</dbReference>
<keyword evidence="4 10" id="KW-0460">Magnesium</keyword>
<keyword evidence="6" id="KW-0564">Palmitate</keyword>
<proteinExistence type="evidence at transcript level"/>
<dbReference type="PRINTS" id="PR00441">
    <property type="entry name" value="GPROTEINAI"/>
</dbReference>
<dbReference type="GO" id="GO:0046872">
    <property type="term" value="F:metal ion binding"/>
    <property type="evidence" value="ECO:0007669"/>
    <property type="project" value="UniProtKB-KW"/>
</dbReference>
<keyword evidence="8" id="KW-0449">Lipoprotein</keyword>
<evidence type="ECO:0000256" key="6">
    <source>
        <dbReference type="ARBA" id="ARBA00023139"/>
    </source>
</evidence>
<protein>
    <submittedName>
        <fullName evidence="12">Gi1 G protein alpha subunit Gi</fullName>
    </submittedName>
</protein>
<evidence type="ECO:0000256" key="5">
    <source>
        <dbReference type="ARBA" id="ARBA00023134"/>
    </source>
</evidence>
<evidence type="ECO:0000256" key="7">
    <source>
        <dbReference type="ARBA" id="ARBA00023224"/>
    </source>
</evidence>
<dbReference type="GO" id="GO:0001664">
    <property type="term" value="F:G protein-coupled receptor binding"/>
    <property type="evidence" value="ECO:0007669"/>
    <property type="project" value="TreeGrafter"/>
</dbReference>
<keyword evidence="5 9" id="KW-0342">GTP-binding</keyword>
<dbReference type="PROSITE" id="PS51882">
    <property type="entry name" value="G_ALPHA"/>
    <property type="match status" value="1"/>
</dbReference>
<keyword evidence="7" id="KW-0807">Transducer</keyword>
<evidence type="ECO:0000256" key="8">
    <source>
        <dbReference type="ARBA" id="ARBA00023288"/>
    </source>
</evidence>
<keyword evidence="2 10" id="KW-0479">Metal-binding</keyword>
<dbReference type="SUPFAM" id="SSF52540">
    <property type="entry name" value="P-loop containing nucleoside triphosphate hydrolases"/>
    <property type="match status" value="1"/>
</dbReference>
<dbReference type="SMART" id="SM00275">
    <property type="entry name" value="G_alpha"/>
    <property type="match status" value="1"/>
</dbReference>
<dbReference type="PANTHER" id="PTHR10218">
    <property type="entry name" value="GTP-BINDING PROTEIN ALPHA SUBUNIT"/>
    <property type="match status" value="1"/>
</dbReference>
<feature type="binding site" evidence="10">
    <location>
        <position position="183"/>
    </location>
    <ligand>
        <name>Mg(2+)</name>
        <dbReference type="ChEBI" id="CHEBI:18420"/>
    </ligand>
</feature>
<dbReference type="FunFam" id="3.40.50.300:FF:003800">
    <property type="entry name" value="Guanine nucleotide-binding protein G(k) subunit alpha"/>
    <property type="match status" value="1"/>
</dbReference>
<keyword evidence="3 9" id="KW-0547">Nucleotide-binding</keyword>
<reference evidence="12" key="1">
    <citation type="submission" date="2020-04" db="EMBL/GenBank/DDBJ databases">
        <authorList>
            <person name="Neveu A P."/>
        </authorList>
    </citation>
    <scope>NUCLEOTIDE SEQUENCE</scope>
    <source>
        <tissue evidence="12">Whole embryo</tissue>
    </source>
</reference>